<keyword evidence="15" id="KW-1185">Reference proteome</keyword>
<feature type="domain" description="NADH:flavin oxidoreductase/NADH oxidase N-terminal" evidence="13">
    <location>
        <begin position="132"/>
        <end position="404"/>
    </location>
</feature>
<dbReference type="GO" id="GO:0031408">
    <property type="term" value="P:oxylipin biosynthetic process"/>
    <property type="evidence" value="ECO:0007669"/>
    <property type="project" value="UniProtKB-KW"/>
</dbReference>
<dbReference type="InterPro" id="IPR045247">
    <property type="entry name" value="Oye-like"/>
</dbReference>
<evidence type="ECO:0000256" key="2">
    <source>
        <dbReference type="ARBA" id="ARBA00005979"/>
    </source>
</evidence>
<dbReference type="HOGENOM" id="CLU_014545_0_0_1"/>
<dbReference type="Gene3D" id="3.20.20.70">
    <property type="entry name" value="Aldolase class I"/>
    <property type="match status" value="2"/>
</dbReference>
<organism evidence="14">
    <name type="scientific">Oryza punctata</name>
    <name type="common">Red rice</name>
    <dbReference type="NCBI Taxonomy" id="4537"/>
    <lineage>
        <taxon>Eukaryota</taxon>
        <taxon>Viridiplantae</taxon>
        <taxon>Streptophyta</taxon>
        <taxon>Embryophyta</taxon>
        <taxon>Tracheophyta</taxon>
        <taxon>Spermatophyta</taxon>
        <taxon>Magnoliopsida</taxon>
        <taxon>Liliopsida</taxon>
        <taxon>Poales</taxon>
        <taxon>Poaceae</taxon>
        <taxon>BOP clade</taxon>
        <taxon>Oryzoideae</taxon>
        <taxon>Oryzeae</taxon>
        <taxon>Oryzinae</taxon>
        <taxon>Oryza</taxon>
    </lineage>
</organism>
<dbReference type="AlphaFoldDB" id="A0A0E0JIY1"/>
<keyword evidence="4" id="KW-0285">Flavoprotein</keyword>
<dbReference type="Proteomes" id="UP000026962">
    <property type="component" value="Chromosome 1"/>
</dbReference>
<name>A0A0E0JIY1_ORYPU</name>
<dbReference type="OMA" id="NAIREQW"/>
<dbReference type="FunFam" id="3.20.20.70:FF:000073">
    <property type="entry name" value="12-oxophytodienoate reductase 3"/>
    <property type="match status" value="2"/>
</dbReference>
<dbReference type="InterPro" id="IPR013785">
    <property type="entry name" value="Aldolase_TIM"/>
</dbReference>
<feature type="region of interest" description="Disordered" evidence="12">
    <location>
        <begin position="515"/>
        <end position="544"/>
    </location>
</feature>
<dbReference type="SUPFAM" id="SSF51395">
    <property type="entry name" value="FMN-linked oxidoreductases"/>
    <property type="match status" value="2"/>
</dbReference>
<dbReference type="InterPro" id="IPR001155">
    <property type="entry name" value="OxRdtase_FMN_N"/>
</dbReference>
<comment type="similarity">
    <text evidence="2">Belongs to the NADH:flavin oxidoreductase/NADH oxidase family.</text>
</comment>
<dbReference type="PANTHER" id="PTHR22893">
    <property type="entry name" value="NADH OXIDOREDUCTASE-RELATED"/>
    <property type="match status" value="1"/>
</dbReference>
<sequence>MEDTPLLTPYKMGQLNLAHRILNKMNDMSKRAAPGTLLIAEASAVSYTALGQSKDDAANSLINRQRPGPPALFFATNLTDYNSAKDGVKATEPGATNRNNLSKWLFLSRLNESANADSAQESHYTPPSSLDAPGLWSQEQVEAWRPIVDAVHAKGALFFCQIWHTGRVSSTELQPTRHHGPNSNTDNPVTLQVSHFENTDDLAPAAPQRLETGEIVQIVEDFRVAARNAIKAGFDGVEIHAANGYLLHQFMKASVNDRTDAYGGSVENRCRITVDVMSAVAEEIGADRIGVRLSPFADHCREEGSDPEEVALHLISAMNDLGVLYCHMIEPRCVSRSEEHSRSIPHQLLPFRRAFHGTLIVNGGYDREEGNKAVSDGYADLVSYGRLFLANPDLPERFRQKAALNTYNRSTFYTPDPVFAPQDIHMVVLAPMTRCRSYGNVPGPHNAAYYAQRAARGALLVAEASAVSETARGYPDVPGIWSAEQVEAWRHVVDAVHAKGAVFFCQIWHTGRVSPTGHSPQHGYQSTKFQPNGQAPISSTDKQVTPQVSHDGQVLEFAPPRRLKTEEIPYIVDDFRIAARNAIEAGFDGVEIHGANGYLIDQFMKDSVNDRTDVYGGGLENRCRFAAEVISAVADEIGAHRLGVRLSPFADYMDCYDSDTEALTLRVVGLMNDLGVLYCHMIEPRMCVAGEEGSKTVIPHGRLLPFRKAFRGTFIVNGGYNREEGDKAVANSYADLVAYGRLFLANPDLPERFRRKAGLNKYDRSTFYTSDPVNRASQTAYS</sequence>
<keyword evidence="5" id="KW-0288">FMN</keyword>
<dbReference type="GO" id="GO:0009695">
    <property type="term" value="P:jasmonic acid biosynthetic process"/>
    <property type="evidence" value="ECO:0007669"/>
    <property type="project" value="UniProtKB-ARBA"/>
</dbReference>
<dbReference type="STRING" id="4537.A0A0E0JIY1"/>
<dbReference type="CDD" id="cd02933">
    <property type="entry name" value="OYE_like_FMN"/>
    <property type="match status" value="2"/>
</dbReference>
<evidence type="ECO:0000256" key="11">
    <source>
        <dbReference type="ARBA" id="ARBA00023160"/>
    </source>
</evidence>
<dbReference type="Pfam" id="PF00724">
    <property type="entry name" value="Oxidored_FMN"/>
    <property type="match status" value="2"/>
</dbReference>
<evidence type="ECO:0000256" key="10">
    <source>
        <dbReference type="ARBA" id="ARBA00023098"/>
    </source>
</evidence>
<evidence type="ECO:0000256" key="1">
    <source>
        <dbReference type="ARBA" id="ARBA00001917"/>
    </source>
</evidence>
<evidence type="ECO:0000256" key="7">
    <source>
        <dbReference type="ARBA" id="ARBA00022832"/>
    </source>
</evidence>
<keyword evidence="7" id="KW-0276">Fatty acid metabolism</keyword>
<keyword evidence="10" id="KW-0443">Lipid metabolism</keyword>
<keyword evidence="11" id="KW-0275">Fatty acid biosynthesis</keyword>
<proteinExistence type="inferred from homology"/>
<evidence type="ECO:0000256" key="4">
    <source>
        <dbReference type="ARBA" id="ARBA00022630"/>
    </source>
</evidence>
<dbReference type="GO" id="GO:0010181">
    <property type="term" value="F:FMN binding"/>
    <property type="evidence" value="ECO:0007669"/>
    <property type="project" value="InterPro"/>
</dbReference>
<evidence type="ECO:0000313" key="14">
    <source>
        <dbReference type="EnsemblPlants" id="OPUNC01G16480.1"/>
    </source>
</evidence>
<dbReference type="Gramene" id="OPUNC01G16480.1">
    <property type="protein sequence ID" value="OPUNC01G16480.1"/>
    <property type="gene ID" value="OPUNC01G16480"/>
</dbReference>
<comment type="cofactor">
    <cofactor evidence="1">
        <name>FMN</name>
        <dbReference type="ChEBI" id="CHEBI:58210"/>
    </cofactor>
</comment>
<evidence type="ECO:0000256" key="8">
    <source>
        <dbReference type="ARBA" id="ARBA00022857"/>
    </source>
</evidence>
<reference evidence="14" key="1">
    <citation type="submission" date="2015-04" db="UniProtKB">
        <authorList>
            <consortium name="EnsemblPlants"/>
        </authorList>
    </citation>
    <scope>IDENTIFICATION</scope>
</reference>
<keyword evidence="3" id="KW-0444">Lipid biosynthesis</keyword>
<accession>A0A0E0JIY1</accession>
<dbReference type="EnsemblPlants" id="OPUNC01G16480.1">
    <property type="protein sequence ID" value="OPUNC01G16480.1"/>
    <property type="gene ID" value="OPUNC01G16480"/>
</dbReference>
<feature type="domain" description="NADH:flavin oxidoreductase/NADH oxidase N-terminal" evidence="13">
    <location>
        <begin position="425"/>
        <end position="755"/>
    </location>
</feature>
<dbReference type="GO" id="GO:0016491">
    <property type="term" value="F:oxidoreductase activity"/>
    <property type="evidence" value="ECO:0007669"/>
    <property type="project" value="UniProtKB-KW"/>
</dbReference>
<protein>
    <recommendedName>
        <fullName evidence="13">NADH:flavin oxidoreductase/NADH oxidase N-terminal domain-containing protein</fullName>
    </recommendedName>
</protein>
<dbReference type="PANTHER" id="PTHR22893:SF96">
    <property type="entry name" value="12-OXOPHYTODIENOATE REDUCTASE 10-RELATED"/>
    <property type="match status" value="1"/>
</dbReference>
<keyword evidence="8" id="KW-0521">NADP</keyword>
<evidence type="ECO:0000256" key="3">
    <source>
        <dbReference type="ARBA" id="ARBA00022516"/>
    </source>
</evidence>
<keyword evidence="9" id="KW-0560">Oxidoreductase</keyword>
<dbReference type="eggNOG" id="KOG0134">
    <property type="taxonomic scope" value="Eukaryota"/>
</dbReference>
<evidence type="ECO:0000256" key="5">
    <source>
        <dbReference type="ARBA" id="ARBA00022643"/>
    </source>
</evidence>
<reference evidence="14" key="2">
    <citation type="submission" date="2018-05" db="EMBL/GenBank/DDBJ databases">
        <title>OpunRS2 (Oryza punctata Reference Sequence Version 2).</title>
        <authorList>
            <person name="Zhang J."/>
            <person name="Kudrna D."/>
            <person name="Lee S."/>
            <person name="Talag J."/>
            <person name="Welchert J."/>
            <person name="Wing R.A."/>
        </authorList>
    </citation>
    <scope>NUCLEOTIDE SEQUENCE [LARGE SCALE GENOMIC DNA]</scope>
</reference>
<evidence type="ECO:0000256" key="6">
    <source>
        <dbReference type="ARBA" id="ARBA00022767"/>
    </source>
</evidence>
<evidence type="ECO:0000259" key="13">
    <source>
        <dbReference type="Pfam" id="PF00724"/>
    </source>
</evidence>
<feature type="compositionally biased region" description="Polar residues" evidence="12">
    <location>
        <begin position="516"/>
        <end position="544"/>
    </location>
</feature>
<evidence type="ECO:0000256" key="12">
    <source>
        <dbReference type="SAM" id="MobiDB-lite"/>
    </source>
</evidence>
<evidence type="ECO:0000313" key="15">
    <source>
        <dbReference type="Proteomes" id="UP000026962"/>
    </source>
</evidence>
<evidence type="ECO:0000256" key="9">
    <source>
        <dbReference type="ARBA" id="ARBA00023002"/>
    </source>
</evidence>
<keyword evidence="6" id="KW-0925">Oxylipin biosynthesis</keyword>